<accession>A0A7J5U1J5</accession>
<dbReference type="EMBL" id="WELI01000002">
    <property type="protein sequence ID" value="KAB7731580.1"/>
    <property type="molecule type" value="Genomic_DNA"/>
</dbReference>
<protein>
    <submittedName>
        <fullName evidence="2">ROK family protein</fullName>
    </submittedName>
</protein>
<dbReference type="Proteomes" id="UP000488299">
    <property type="component" value="Unassembled WGS sequence"/>
</dbReference>
<dbReference type="Pfam" id="PF00480">
    <property type="entry name" value="ROK"/>
    <property type="match status" value="1"/>
</dbReference>
<organism evidence="2 3">
    <name type="scientific">Rudanella paleaurantiibacter</name>
    <dbReference type="NCBI Taxonomy" id="2614655"/>
    <lineage>
        <taxon>Bacteria</taxon>
        <taxon>Pseudomonadati</taxon>
        <taxon>Bacteroidota</taxon>
        <taxon>Cytophagia</taxon>
        <taxon>Cytophagales</taxon>
        <taxon>Cytophagaceae</taxon>
        <taxon>Rudanella</taxon>
    </lineage>
</organism>
<dbReference type="RefSeq" id="WP_152123194.1">
    <property type="nucleotide sequence ID" value="NZ_WELI01000002.1"/>
</dbReference>
<evidence type="ECO:0000313" key="3">
    <source>
        <dbReference type="Proteomes" id="UP000488299"/>
    </source>
</evidence>
<keyword evidence="3" id="KW-1185">Reference proteome</keyword>
<dbReference type="InterPro" id="IPR000600">
    <property type="entry name" value="ROK"/>
</dbReference>
<sequence length="322" mass="33985">MKHVVAGIDIGGTTTTVGLVDATGHIHAKQTYHSGQITTLPDYLAQLRRVVTTLAHQHGAEIEAVGVGAPAANHRTGTIRASNLKWAYGIPFAEALAEDYHLPIALDNDANATAIGEMHFGAAQSYRDFILVTLGTGLGSGIVSNGEVIYGHDGLAGELGHICVDRNGRDCGCGRKGCLETYVSANGLKRTVFELLAHRTTPSPLRDVSYSALSARQVSEAAKAGDAIALEAFEQVGELLGLKLADAVAHTSPQAIILFGGLANAGRLLFEPTIRSLRKHQLFLYNPDLPILPSALPQADAAVLGAAAIAWQKIRKSDHVLL</sequence>
<name>A0A7J5U1J5_9BACT</name>
<dbReference type="PANTHER" id="PTHR18964:SF149">
    <property type="entry name" value="BIFUNCTIONAL UDP-N-ACETYLGLUCOSAMINE 2-EPIMERASE_N-ACETYLMANNOSAMINE KINASE"/>
    <property type="match status" value="1"/>
</dbReference>
<evidence type="ECO:0000256" key="1">
    <source>
        <dbReference type="ARBA" id="ARBA00006479"/>
    </source>
</evidence>
<proteinExistence type="inferred from homology"/>
<comment type="similarity">
    <text evidence="1">Belongs to the ROK (NagC/XylR) family.</text>
</comment>
<dbReference type="SUPFAM" id="SSF53067">
    <property type="entry name" value="Actin-like ATPase domain"/>
    <property type="match status" value="1"/>
</dbReference>
<dbReference type="PROSITE" id="PS01125">
    <property type="entry name" value="ROK"/>
    <property type="match status" value="1"/>
</dbReference>
<dbReference type="Gene3D" id="3.30.420.40">
    <property type="match status" value="2"/>
</dbReference>
<gene>
    <name evidence="2" type="ORF">F5984_04915</name>
</gene>
<dbReference type="AlphaFoldDB" id="A0A7J5U1J5"/>
<dbReference type="PANTHER" id="PTHR18964">
    <property type="entry name" value="ROK (REPRESSOR, ORF, KINASE) FAMILY"/>
    <property type="match status" value="1"/>
</dbReference>
<dbReference type="InterPro" id="IPR043129">
    <property type="entry name" value="ATPase_NBD"/>
</dbReference>
<comment type="caution">
    <text evidence="2">The sequence shown here is derived from an EMBL/GenBank/DDBJ whole genome shotgun (WGS) entry which is preliminary data.</text>
</comment>
<reference evidence="2 3" key="1">
    <citation type="submission" date="2019-10" db="EMBL/GenBank/DDBJ databases">
        <title>Rudanella paleaurantiibacter sp. nov., isolated from sludge.</title>
        <authorList>
            <person name="Xu S.Q."/>
        </authorList>
    </citation>
    <scope>NUCLEOTIDE SEQUENCE [LARGE SCALE GENOMIC DNA]</scope>
    <source>
        <strain evidence="2 3">HX-22-17</strain>
    </source>
</reference>
<dbReference type="InterPro" id="IPR049874">
    <property type="entry name" value="ROK_cs"/>
</dbReference>
<evidence type="ECO:0000313" key="2">
    <source>
        <dbReference type="EMBL" id="KAB7731580.1"/>
    </source>
</evidence>